<dbReference type="InterPro" id="IPR018060">
    <property type="entry name" value="HTH_AraC"/>
</dbReference>
<keyword evidence="8" id="KW-1185">Reference proteome</keyword>
<evidence type="ECO:0000259" key="6">
    <source>
        <dbReference type="PROSITE" id="PS01124"/>
    </source>
</evidence>
<dbReference type="InterPro" id="IPR014710">
    <property type="entry name" value="RmlC-like_jellyroll"/>
</dbReference>
<dbReference type="Gene3D" id="1.10.10.60">
    <property type="entry name" value="Homeodomain-like"/>
    <property type="match status" value="1"/>
</dbReference>
<dbReference type="InterPro" id="IPR011051">
    <property type="entry name" value="RmlC_Cupin_sf"/>
</dbReference>
<accession>B8CSR0</accession>
<dbReference type="SUPFAM" id="SSF51182">
    <property type="entry name" value="RmlC-like cupins"/>
    <property type="match status" value="1"/>
</dbReference>
<dbReference type="SUPFAM" id="SSF46689">
    <property type="entry name" value="Homeodomain-like"/>
    <property type="match status" value="1"/>
</dbReference>
<dbReference type="GO" id="GO:0043565">
    <property type="term" value="F:sequence-specific DNA binding"/>
    <property type="evidence" value="ECO:0007669"/>
    <property type="project" value="InterPro"/>
</dbReference>
<evidence type="ECO:0000256" key="4">
    <source>
        <dbReference type="ARBA" id="ARBA00023159"/>
    </source>
</evidence>
<evidence type="ECO:0000313" key="8">
    <source>
        <dbReference type="Proteomes" id="UP000000753"/>
    </source>
</evidence>
<dbReference type="STRING" id="225849.swp_4016"/>
<dbReference type="PROSITE" id="PS01124">
    <property type="entry name" value="HTH_ARAC_FAMILY_2"/>
    <property type="match status" value="1"/>
</dbReference>
<keyword evidence="3" id="KW-0238">DNA-binding</keyword>
<dbReference type="InterPro" id="IPR009057">
    <property type="entry name" value="Homeodomain-like_sf"/>
</dbReference>
<evidence type="ECO:0000256" key="3">
    <source>
        <dbReference type="ARBA" id="ARBA00023125"/>
    </source>
</evidence>
<dbReference type="KEGG" id="swp:swp_4016"/>
<dbReference type="GO" id="GO:0003700">
    <property type="term" value="F:DNA-binding transcription factor activity"/>
    <property type="evidence" value="ECO:0007669"/>
    <property type="project" value="InterPro"/>
</dbReference>
<dbReference type="CDD" id="cd06124">
    <property type="entry name" value="cupin_NimR-like_N"/>
    <property type="match status" value="1"/>
</dbReference>
<dbReference type="Pfam" id="PF02311">
    <property type="entry name" value="AraC_binding"/>
    <property type="match status" value="1"/>
</dbReference>
<dbReference type="PRINTS" id="PR00032">
    <property type="entry name" value="HTHARAC"/>
</dbReference>
<dbReference type="InterPro" id="IPR020449">
    <property type="entry name" value="Tscrpt_reg_AraC-type_HTH"/>
</dbReference>
<dbReference type="AlphaFoldDB" id="B8CSR0"/>
<organism evidence="7 8">
    <name type="scientific">Shewanella piezotolerans (strain WP3 / JCM 13877)</name>
    <dbReference type="NCBI Taxonomy" id="225849"/>
    <lineage>
        <taxon>Bacteria</taxon>
        <taxon>Pseudomonadati</taxon>
        <taxon>Pseudomonadota</taxon>
        <taxon>Gammaproteobacteria</taxon>
        <taxon>Alteromonadales</taxon>
        <taxon>Shewanellaceae</taxon>
        <taxon>Shewanella</taxon>
    </lineage>
</organism>
<dbReference type="Proteomes" id="UP000000753">
    <property type="component" value="Chromosome"/>
</dbReference>
<evidence type="ECO:0000256" key="1">
    <source>
        <dbReference type="ARBA" id="ARBA00022491"/>
    </source>
</evidence>
<evidence type="ECO:0000256" key="5">
    <source>
        <dbReference type="ARBA" id="ARBA00023163"/>
    </source>
</evidence>
<dbReference type="InterPro" id="IPR003313">
    <property type="entry name" value="AraC-bd"/>
</dbReference>
<protein>
    <submittedName>
        <fullName evidence="7">Transcriptional regulator, AraC family</fullName>
    </submittedName>
</protein>
<dbReference type="Pfam" id="PF12833">
    <property type="entry name" value="HTH_18"/>
    <property type="match status" value="1"/>
</dbReference>
<keyword evidence="2" id="KW-0805">Transcription regulation</keyword>
<dbReference type="Gene3D" id="2.60.120.10">
    <property type="entry name" value="Jelly Rolls"/>
    <property type="match status" value="1"/>
</dbReference>
<dbReference type="eggNOG" id="COG2207">
    <property type="taxonomic scope" value="Bacteria"/>
</dbReference>
<proteinExistence type="predicted"/>
<name>B8CSR0_SHEPW</name>
<sequence length="261" mass="29290">MQQINAFPVFDSDAFPQDVVALSMSGGERDAETPPHQHRKCQLVMALSGYVKCKIADAIWMVPPNSAVWIPSQQWHSNLISSNANVCMLFVDPDVEGMPEKSCTLSITPLIRELTIHLTQQEQDYHASSATAYVVKVLIDQLRLMPTAHYDFPTPSEPRLKLIAAKLIQAPDDRRTVADWAKDHAMSERTLARLIKQEVGLTFGRWRGQLHIVLALQKLASGESVQRIAEELGYESVSAFITFFKKTLGKSPKQYIKQTDT</sequence>
<dbReference type="FunFam" id="1.10.10.60:FF:000132">
    <property type="entry name" value="AraC family transcriptional regulator"/>
    <property type="match status" value="1"/>
</dbReference>
<dbReference type="SMART" id="SM00342">
    <property type="entry name" value="HTH_ARAC"/>
    <property type="match status" value="1"/>
</dbReference>
<evidence type="ECO:0000313" key="7">
    <source>
        <dbReference type="EMBL" id="ACJ30686.1"/>
    </source>
</evidence>
<gene>
    <name evidence="7" type="ordered locus">swp_4016</name>
</gene>
<dbReference type="HOGENOM" id="CLU_000445_87_0_6"/>
<reference evidence="7 8" key="1">
    <citation type="journal article" date="2008" name="PLoS ONE">
        <title>Environmental adaptation: genomic analysis of the piezotolerant and psychrotolerant deep-sea iron reducing bacterium Shewanella piezotolerans WP3.</title>
        <authorList>
            <person name="Wang F."/>
            <person name="Wang J."/>
            <person name="Jian H."/>
            <person name="Zhang B."/>
            <person name="Li S."/>
            <person name="Wang F."/>
            <person name="Zeng X."/>
            <person name="Gao L."/>
            <person name="Bartlett D.H."/>
            <person name="Yu J."/>
            <person name="Hu S."/>
            <person name="Xiao X."/>
        </authorList>
    </citation>
    <scope>NUCLEOTIDE SEQUENCE [LARGE SCALE GENOMIC DNA]</scope>
    <source>
        <strain evidence="8">WP3 / JCM 13877</strain>
    </source>
</reference>
<keyword evidence="4" id="KW-0010">Activator</keyword>
<keyword evidence="5" id="KW-0804">Transcription</keyword>
<evidence type="ECO:0000256" key="2">
    <source>
        <dbReference type="ARBA" id="ARBA00023015"/>
    </source>
</evidence>
<keyword evidence="1" id="KW-0678">Repressor</keyword>
<dbReference type="EMBL" id="CP000472">
    <property type="protein sequence ID" value="ACJ30686.1"/>
    <property type="molecule type" value="Genomic_DNA"/>
</dbReference>
<dbReference type="PANTHER" id="PTHR11019:SF199">
    <property type="entry name" value="HTH-TYPE TRANSCRIPTIONAL REGULATOR NIMR"/>
    <property type="match status" value="1"/>
</dbReference>
<dbReference type="PANTHER" id="PTHR11019">
    <property type="entry name" value="HTH-TYPE TRANSCRIPTIONAL REGULATOR NIMR"/>
    <property type="match status" value="1"/>
</dbReference>
<feature type="domain" description="HTH araC/xylS-type" evidence="6">
    <location>
        <begin position="157"/>
        <end position="258"/>
    </location>
</feature>